<feature type="compositionally biased region" description="Low complexity" evidence="2">
    <location>
        <begin position="181"/>
        <end position="195"/>
    </location>
</feature>
<sequence>MKRHTLAQYAHEYAYGYEYDEEEEEEEDQYEQYSELVSQLNELLHSLRINLSIPIESPTDLTPSLLIAILQSLIGVRIPLHDFAVLPSPSSPTSSKMDTRELERIQTVKIFLGVLEHDVLRTDVGLSDIDPRRLARGDWDEVVSVAEVLCWVGKKVGLVRDSKKAQIKLSGNVSTPPPHPHATQPSPSLLSNDLSPDINMNANFKSLPAPSTCCTDDDDELEYCTTPTPTPLPRVSPHFFSP</sequence>
<gene>
    <name evidence="3" type="ORF">AMATHDRAFT_61098</name>
</gene>
<dbReference type="Proteomes" id="UP000242287">
    <property type="component" value="Unassembled WGS sequence"/>
</dbReference>
<dbReference type="AlphaFoldDB" id="A0A2A9NII7"/>
<keyword evidence="4" id="KW-1185">Reference proteome</keyword>
<evidence type="ECO:0000256" key="2">
    <source>
        <dbReference type="SAM" id="MobiDB-lite"/>
    </source>
</evidence>
<dbReference type="EMBL" id="KZ302004">
    <property type="protein sequence ID" value="PFH50399.1"/>
    <property type="molecule type" value="Genomic_DNA"/>
</dbReference>
<accession>A0A2A9NII7</accession>
<evidence type="ECO:0000256" key="1">
    <source>
        <dbReference type="SAM" id="Coils"/>
    </source>
</evidence>
<proteinExistence type="predicted"/>
<feature type="coiled-coil region" evidence="1">
    <location>
        <begin position="19"/>
        <end position="50"/>
    </location>
</feature>
<evidence type="ECO:0000313" key="4">
    <source>
        <dbReference type="Proteomes" id="UP000242287"/>
    </source>
</evidence>
<reference evidence="3 4" key="1">
    <citation type="submission" date="2014-02" db="EMBL/GenBank/DDBJ databases">
        <title>Transposable element dynamics among asymbiotic and ectomycorrhizal Amanita fungi.</title>
        <authorList>
            <consortium name="DOE Joint Genome Institute"/>
            <person name="Hess J."/>
            <person name="Skrede I."/>
            <person name="Wolfe B."/>
            <person name="LaButti K."/>
            <person name="Ohm R.A."/>
            <person name="Grigoriev I.V."/>
            <person name="Pringle A."/>
        </authorList>
    </citation>
    <scope>NUCLEOTIDE SEQUENCE [LARGE SCALE GENOMIC DNA]</scope>
    <source>
        <strain evidence="3 4">SKay4041</strain>
    </source>
</reference>
<organism evidence="3 4">
    <name type="scientific">Amanita thiersii Skay4041</name>
    <dbReference type="NCBI Taxonomy" id="703135"/>
    <lineage>
        <taxon>Eukaryota</taxon>
        <taxon>Fungi</taxon>
        <taxon>Dikarya</taxon>
        <taxon>Basidiomycota</taxon>
        <taxon>Agaricomycotina</taxon>
        <taxon>Agaricomycetes</taxon>
        <taxon>Agaricomycetidae</taxon>
        <taxon>Agaricales</taxon>
        <taxon>Pluteineae</taxon>
        <taxon>Amanitaceae</taxon>
        <taxon>Amanita</taxon>
    </lineage>
</organism>
<evidence type="ECO:0008006" key="5">
    <source>
        <dbReference type="Google" id="ProtNLM"/>
    </source>
</evidence>
<protein>
    <recommendedName>
        <fullName evidence="5">DUF5745 domain-containing protein</fullName>
    </recommendedName>
</protein>
<feature type="region of interest" description="Disordered" evidence="2">
    <location>
        <begin position="169"/>
        <end position="195"/>
    </location>
</feature>
<keyword evidence="1" id="KW-0175">Coiled coil</keyword>
<dbReference type="OrthoDB" id="2596754at2759"/>
<evidence type="ECO:0000313" key="3">
    <source>
        <dbReference type="EMBL" id="PFH50399.1"/>
    </source>
</evidence>
<name>A0A2A9NII7_9AGAR</name>